<dbReference type="SUPFAM" id="SSF54593">
    <property type="entry name" value="Glyoxalase/Bleomycin resistance protein/Dihydroxybiphenyl dioxygenase"/>
    <property type="match status" value="1"/>
</dbReference>
<feature type="domain" description="VOC" evidence="1">
    <location>
        <begin position="11"/>
        <end position="134"/>
    </location>
</feature>
<dbReference type="PANTHER" id="PTHR34109">
    <property type="entry name" value="BNAUNNG04460D PROTEIN-RELATED"/>
    <property type="match status" value="1"/>
</dbReference>
<dbReference type="Gene3D" id="3.30.720.110">
    <property type="match status" value="1"/>
</dbReference>
<dbReference type="Gene3D" id="3.30.720.120">
    <property type="match status" value="1"/>
</dbReference>
<dbReference type="InterPro" id="IPR029068">
    <property type="entry name" value="Glyas_Bleomycin-R_OHBP_Dase"/>
</dbReference>
<dbReference type="InterPro" id="IPR004360">
    <property type="entry name" value="Glyas_Fos-R_dOase_dom"/>
</dbReference>
<dbReference type="InterPro" id="IPR037523">
    <property type="entry name" value="VOC_core"/>
</dbReference>
<proteinExistence type="predicted"/>
<protein>
    <submittedName>
        <fullName evidence="2">VOC family protein</fullName>
    </submittedName>
</protein>
<evidence type="ECO:0000313" key="2">
    <source>
        <dbReference type="EMBL" id="WTS13347.1"/>
    </source>
</evidence>
<reference evidence="2" key="1">
    <citation type="submission" date="2022-10" db="EMBL/GenBank/DDBJ databases">
        <title>The complete genomes of actinobacterial strains from the NBC collection.</title>
        <authorList>
            <person name="Joergensen T.S."/>
            <person name="Alvarez Arevalo M."/>
            <person name="Sterndorff E.B."/>
            <person name="Faurdal D."/>
            <person name="Vuksanovic O."/>
            <person name="Mourched A.-S."/>
            <person name="Charusanti P."/>
            <person name="Shaw S."/>
            <person name="Blin K."/>
            <person name="Weber T."/>
        </authorList>
    </citation>
    <scope>NUCLEOTIDE SEQUENCE</scope>
    <source>
        <strain evidence="2">NBC_00119</strain>
    </source>
</reference>
<dbReference type="PANTHER" id="PTHR34109:SF1">
    <property type="entry name" value="VOC DOMAIN-CONTAINING PROTEIN"/>
    <property type="match status" value="1"/>
</dbReference>
<organism evidence="2">
    <name type="scientific">Streptomyces sp. NBC_00119</name>
    <dbReference type="NCBI Taxonomy" id="2975659"/>
    <lineage>
        <taxon>Bacteria</taxon>
        <taxon>Bacillati</taxon>
        <taxon>Actinomycetota</taxon>
        <taxon>Actinomycetes</taxon>
        <taxon>Kitasatosporales</taxon>
        <taxon>Streptomycetaceae</taxon>
        <taxon>Streptomyces</taxon>
    </lineage>
</organism>
<dbReference type="EMBL" id="CP108195">
    <property type="protein sequence ID" value="WTS13347.1"/>
    <property type="molecule type" value="Genomic_DNA"/>
</dbReference>
<dbReference type="PROSITE" id="PS51819">
    <property type="entry name" value="VOC"/>
    <property type="match status" value="1"/>
</dbReference>
<dbReference type="CDD" id="cd07246">
    <property type="entry name" value="VOC_like"/>
    <property type="match status" value="1"/>
</dbReference>
<evidence type="ECO:0000259" key="1">
    <source>
        <dbReference type="PROSITE" id="PS51819"/>
    </source>
</evidence>
<name>A0AAU1U6W5_9ACTN</name>
<dbReference type="AlphaFoldDB" id="A0AAU1U6W5"/>
<accession>A0AAU1U6W5</accession>
<dbReference type="Pfam" id="PF00903">
    <property type="entry name" value="Glyoxalase"/>
    <property type="match status" value="1"/>
</dbReference>
<sequence>MPTNPVPETYRNAVVAHIMIDGAAAAIDFYAEAFGAVELFRIDGPGGRVVHAEVGVAGSTIMLGDAEGPVFRAPTATGGTTVGLHVFVDDVDALAERAVAAGAELLQPPANQFHGDRTAILRDPFGHVWVFLTHLEDLTPEEVARRARDLFG</sequence>
<gene>
    <name evidence="2" type="ORF">OHU69_21230</name>
</gene>